<evidence type="ECO:0000313" key="3">
    <source>
        <dbReference type="Proteomes" id="UP000274131"/>
    </source>
</evidence>
<dbReference type="Proteomes" id="UP000274131">
    <property type="component" value="Unassembled WGS sequence"/>
</dbReference>
<reference evidence="2 3" key="2">
    <citation type="submission" date="2018-10" db="EMBL/GenBank/DDBJ databases">
        <authorList>
            <consortium name="Pathogen Informatics"/>
        </authorList>
    </citation>
    <scope>NUCLEOTIDE SEQUENCE [LARGE SCALE GENOMIC DNA]</scope>
</reference>
<evidence type="ECO:0000313" key="2">
    <source>
        <dbReference type="EMBL" id="VDD97424.1"/>
    </source>
</evidence>
<feature type="compositionally biased region" description="Polar residues" evidence="1">
    <location>
        <begin position="116"/>
        <end position="127"/>
    </location>
</feature>
<keyword evidence="3" id="KW-1185">Reference proteome</keyword>
<dbReference type="STRING" id="51028.A0A0N4VPS9"/>
<dbReference type="EMBL" id="UXUI01013638">
    <property type="protein sequence ID" value="VDD97424.1"/>
    <property type="molecule type" value="Genomic_DNA"/>
</dbReference>
<accession>A0A0N4VPS9</accession>
<evidence type="ECO:0000256" key="1">
    <source>
        <dbReference type="SAM" id="MobiDB-lite"/>
    </source>
</evidence>
<proteinExistence type="predicted"/>
<protein>
    <submittedName>
        <fullName evidence="4">Homeobox_KN domain-containing protein</fullName>
    </submittedName>
</protein>
<name>A0A0N4VPS9_ENTVE</name>
<dbReference type="Gene3D" id="1.10.10.60">
    <property type="entry name" value="Homeodomain-like"/>
    <property type="match status" value="1"/>
</dbReference>
<sequence>MYNIDQQIGLILVTNFWVGEEEAANVRYMGSLGSEPYDPQQDYFHSSAHQHQHPLDPPQPSSQMTSASGGTEGERKTGPPSKKRGIFPKPATNIMRAWLFHHLTVSSVNSEKKKQSCNQTKPNQINP</sequence>
<evidence type="ECO:0000313" key="4">
    <source>
        <dbReference type="WBParaSite" id="EVEC_0001301301-mRNA-1"/>
    </source>
</evidence>
<gene>
    <name evidence="2" type="ORF">EVEC_LOCUS12175</name>
</gene>
<organism evidence="4">
    <name type="scientific">Enterobius vermicularis</name>
    <name type="common">Human pinworm</name>
    <dbReference type="NCBI Taxonomy" id="51028"/>
    <lineage>
        <taxon>Eukaryota</taxon>
        <taxon>Metazoa</taxon>
        <taxon>Ecdysozoa</taxon>
        <taxon>Nematoda</taxon>
        <taxon>Chromadorea</taxon>
        <taxon>Rhabditida</taxon>
        <taxon>Spirurina</taxon>
        <taxon>Oxyuridomorpha</taxon>
        <taxon>Oxyuroidea</taxon>
        <taxon>Oxyuridae</taxon>
        <taxon>Enterobius</taxon>
    </lineage>
</organism>
<reference evidence="4" key="1">
    <citation type="submission" date="2017-02" db="UniProtKB">
        <authorList>
            <consortium name="WormBaseParasite"/>
        </authorList>
    </citation>
    <scope>IDENTIFICATION</scope>
</reference>
<feature type="region of interest" description="Disordered" evidence="1">
    <location>
        <begin position="107"/>
        <end position="127"/>
    </location>
</feature>
<dbReference type="WBParaSite" id="EVEC_0001301301-mRNA-1">
    <property type="protein sequence ID" value="EVEC_0001301301-mRNA-1"/>
    <property type="gene ID" value="EVEC_0001301301"/>
</dbReference>
<dbReference type="OrthoDB" id="10056939at2759"/>
<feature type="region of interest" description="Disordered" evidence="1">
    <location>
        <begin position="30"/>
        <end position="88"/>
    </location>
</feature>
<dbReference type="AlphaFoldDB" id="A0A0N4VPS9"/>